<dbReference type="InterPro" id="IPR041589">
    <property type="entry name" value="DNAH3_AAA_lid_1"/>
</dbReference>
<feature type="domain" description="Dynein heavy chain AAA 5 extension" evidence="10">
    <location>
        <begin position="1050"/>
        <end position="1167"/>
    </location>
</feature>
<dbReference type="FunFam" id="1.10.8.710:FF:000002">
    <property type="entry name" value="dynein heavy chain 17, axonemal"/>
    <property type="match status" value="1"/>
</dbReference>
<dbReference type="Pfam" id="PF17857">
    <property type="entry name" value="AAA_lid_1"/>
    <property type="match status" value="1"/>
</dbReference>
<dbReference type="Pfam" id="PF17681">
    <property type="entry name" value="GCP_N_terminal"/>
    <property type="match status" value="1"/>
</dbReference>
<dbReference type="Gene3D" id="1.20.920.30">
    <property type="match status" value="1"/>
</dbReference>
<evidence type="ECO:0000259" key="7">
    <source>
        <dbReference type="Pfam" id="PF04130"/>
    </source>
</evidence>
<protein>
    <submittedName>
        <fullName evidence="12">MKIAA0357 protein</fullName>
    </submittedName>
</protein>
<keyword evidence="6" id="KW-0206">Cytoskeleton</keyword>
<dbReference type="PANTHER" id="PTHR45703">
    <property type="entry name" value="DYNEIN HEAVY CHAIN"/>
    <property type="match status" value="1"/>
</dbReference>
<comment type="similarity">
    <text evidence="3">Belongs to the TUBGCP family.</text>
</comment>
<dbReference type="InterPro" id="IPR043157">
    <property type="entry name" value="Dynein_AAA1S"/>
</dbReference>
<dbReference type="Gene3D" id="1.20.120.1900">
    <property type="entry name" value="Gamma-tubulin complex, C-terminal domain"/>
    <property type="match status" value="1"/>
</dbReference>
<dbReference type="GO" id="GO:0005524">
    <property type="term" value="F:ATP binding"/>
    <property type="evidence" value="ECO:0007669"/>
    <property type="project" value="InterPro"/>
</dbReference>
<evidence type="ECO:0000259" key="9">
    <source>
        <dbReference type="Pfam" id="PF17681"/>
    </source>
</evidence>
<dbReference type="InterPro" id="IPR040457">
    <property type="entry name" value="GCP_C"/>
</dbReference>
<evidence type="ECO:0000256" key="6">
    <source>
        <dbReference type="ARBA" id="ARBA00023212"/>
    </source>
</evidence>
<feature type="domain" description="Gamma tubulin complex component protein N-terminal" evidence="9">
    <location>
        <begin position="26"/>
        <end position="187"/>
    </location>
</feature>
<feature type="domain" description="Dynein heavy chain 3 AAA+ lid" evidence="11">
    <location>
        <begin position="1385"/>
        <end position="1471"/>
    </location>
</feature>
<evidence type="ECO:0000256" key="1">
    <source>
        <dbReference type="ARBA" id="ARBA00004245"/>
    </source>
</evidence>
<comment type="subcellular location">
    <subcellularLocation>
        <location evidence="1">Cytoplasm</location>
        <location evidence="1">Cytoskeleton</location>
    </subcellularLocation>
</comment>
<evidence type="ECO:0000259" key="10">
    <source>
        <dbReference type="Pfam" id="PF17852"/>
    </source>
</evidence>
<organism evidence="12">
    <name type="scientific">Mus musculus</name>
    <name type="common">Mouse</name>
    <dbReference type="NCBI Taxonomy" id="10090"/>
    <lineage>
        <taxon>Eukaryota</taxon>
        <taxon>Metazoa</taxon>
        <taxon>Chordata</taxon>
        <taxon>Craniata</taxon>
        <taxon>Vertebrata</taxon>
        <taxon>Euteleostomi</taxon>
        <taxon>Mammalia</taxon>
        <taxon>Eutheria</taxon>
        <taxon>Euarchontoglires</taxon>
        <taxon>Glires</taxon>
        <taxon>Rodentia</taxon>
        <taxon>Myomorpha</taxon>
        <taxon>Muroidea</taxon>
        <taxon>Muridae</taxon>
        <taxon>Murinae</taxon>
        <taxon>Mus</taxon>
        <taxon>Mus</taxon>
    </lineage>
</organism>
<dbReference type="Pfam" id="PF12774">
    <property type="entry name" value="AAA_6"/>
    <property type="match status" value="1"/>
</dbReference>
<dbReference type="SUPFAM" id="SSF52540">
    <property type="entry name" value="P-loop containing nucleoside triphosphate hydrolases"/>
    <property type="match status" value="3"/>
</dbReference>
<dbReference type="Pfam" id="PF04130">
    <property type="entry name" value="GCP_C_terminal"/>
    <property type="match status" value="1"/>
</dbReference>
<feature type="non-terminal residue" evidence="12">
    <location>
        <position position="1471"/>
    </location>
</feature>
<feature type="domain" description="Dynein heavy chain hydrolytic ATP-binding dynein motor region" evidence="8">
    <location>
        <begin position="566"/>
        <end position="892"/>
    </location>
</feature>
<dbReference type="Pfam" id="PF12775">
    <property type="entry name" value="AAA_7"/>
    <property type="match status" value="1"/>
</dbReference>
<dbReference type="GO" id="GO:0045505">
    <property type="term" value="F:dynein intermediate chain binding"/>
    <property type="evidence" value="ECO:0007669"/>
    <property type="project" value="InterPro"/>
</dbReference>
<accession>Q80U29</accession>
<dbReference type="Gene3D" id="1.10.8.710">
    <property type="match status" value="1"/>
</dbReference>
<dbReference type="GO" id="GO:0007018">
    <property type="term" value="P:microtubule-based movement"/>
    <property type="evidence" value="ECO:0007669"/>
    <property type="project" value="InterPro"/>
</dbReference>
<dbReference type="Pfam" id="PF17852">
    <property type="entry name" value="Dynein_AAA_lid"/>
    <property type="match status" value="1"/>
</dbReference>
<keyword evidence="4" id="KW-0963">Cytoplasm</keyword>
<gene>
    <name evidence="12" type="primary">mKIAA0357</name>
</gene>
<evidence type="ECO:0000259" key="11">
    <source>
        <dbReference type="Pfam" id="PF17857"/>
    </source>
</evidence>
<dbReference type="GO" id="GO:0043015">
    <property type="term" value="F:gamma-tubulin binding"/>
    <property type="evidence" value="ECO:0007669"/>
    <property type="project" value="InterPro"/>
</dbReference>
<dbReference type="EMBL" id="AK122256">
    <property type="protein sequence ID" value="BAC65538.1"/>
    <property type="molecule type" value="mRNA"/>
</dbReference>
<dbReference type="FunFam" id="3.40.50.300:FF:000219">
    <property type="entry name" value="Dynein axonemal heavy chain 17"/>
    <property type="match status" value="1"/>
</dbReference>
<dbReference type="PANTHER" id="PTHR45703:SF4">
    <property type="entry name" value="DYNEIN AXONEMAL HEAVY CHAIN 17"/>
    <property type="match status" value="1"/>
</dbReference>
<evidence type="ECO:0000259" key="8">
    <source>
        <dbReference type="Pfam" id="PF12774"/>
    </source>
</evidence>
<dbReference type="InterPro" id="IPR035699">
    <property type="entry name" value="AAA_6"/>
</dbReference>
<dbReference type="InterPro" id="IPR041470">
    <property type="entry name" value="GCP_N"/>
</dbReference>
<reference evidence="12" key="1">
    <citation type="journal article" date="2003" name="DNA Res.">
        <title>Prediction of the coding sequences of mouse homologues of KIAA gene: II. The complete nucleotide sequences of 400 mouse KIAA-homologous cDNAs identified by screening of terminal sequences of cDNA clones randomly sampled from size-fractionated libraries.</title>
        <authorList>
            <person name="Okazaki N."/>
            <person name="Kikuno R."/>
            <person name="Ohara R."/>
            <person name="Inamoto S."/>
            <person name="Aizawa H."/>
            <person name="Yuasa S."/>
            <person name="Nakajima D."/>
            <person name="Nagase T."/>
            <person name="Ohara O."/>
            <person name="Koga H."/>
        </authorList>
    </citation>
    <scope>NUCLEOTIDE SEQUENCE</scope>
    <source>
        <tissue evidence="12">Brain</tissue>
    </source>
</reference>
<feature type="domain" description="Gamma tubulin complex component C-terminal" evidence="7">
    <location>
        <begin position="190"/>
        <end position="500"/>
    </location>
</feature>
<dbReference type="Gene3D" id="3.40.50.300">
    <property type="entry name" value="P-loop containing nucleotide triphosphate hydrolases"/>
    <property type="match status" value="3"/>
</dbReference>
<proteinExistence type="evidence at transcript level"/>
<evidence type="ECO:0000256" key="2">
    <source>
        <dbReference type="ARBA" id="ARBA00008887"/>
    </source>
</evidence>
<feature type="non-terminal residue" evidence="12">
    <location>
        <position position="1"/>
    </location>
</feature>
<evidence type="ECO:0000256" key="3">
    <source>
        <dbReference type="ARBA" id="ARBA00010337"/>
    </source>
</evidence>
<dbReference type="GO" id="GO:0030286">
    <property type="term" value="C:dynein complex"/>
    <property type="evidence" value="ECO:0007669"/>
    <property type="project" value="InterPro"/>
</dbReference>
<dbReference type="InterPro" id="IPR042241">
    <property type="entry name" value="GCP_C_sf"/>
</dbReference>
<dbReference type="GO" id="GO:0005874">
    <property type="term" value="C:microtubule"/>
    <property type="evidence" value="ECO:0007669"/>
    <property type="project" value="UniProtKB-KW"/>
</dbReference>
<name>Q80U29_MOUSE</name>
<dbReference type="GO" id="GO:0051959">
    <property type="term" value="F:dynein light intermediate chain binding"/>
    <property type="evidence" value="ECO:0007669"/>
    <property type="project" value="InterPro"/>
</dbReference>
<comment type="similarity">
    <text evidence="2">Belongs to the dynein heavy chain family.</text>
</comment>
<dbReference type="InterPro" id="IPR026983">
    <property type="entry name" value="DHC"/>
</dbReference>
<evidence type="ECO:0000256" key="5">
    <source>
        <dbReference type="ARBA" id="ARBA00022701"/>
    </source>
</evidence>
<sequence length="1471" mass="169047">CLVIGLCHEFKFGYFCVFFSPFPLGRKGGELASAVHAYTKTGDPYMKSLVQHILSLVSHPVLSFLYRWIYDGELEDTYHEFFVASDPTVKTDRLWHDKYTLRKSMIPSFITMDQSRKVLLIGKSINFLHQVCHDQTPTTKMIAVTKSAESPRDAADLFTDLENAFQGKIDAAYFETSKYLLDVLNKKYSLLEHMQAMRRYLLLGQGDFIRHLMDLLKPELVRPATTLYQHNLTGILETAVRATNAQFDSPEILKRLDVRLLEVSPGDTGWDVFSLDYHVDGPIATVFTRECMSHYLRVFNFLWRAKRMEYILTDIRKGHMCNAKLLRNMPEFSGVLHQCHILASEMVHFIHQMQYYITFEVLECSWDELWNRVQQAQDLDHIIAAHEAFLNTITSRCLLDSNSRVLLNQLRAVFDQIIELQNAQDVMYRAALEELQRRLQFEEKKKQREIEVALTCTQIWWTTEVGIAFARLEEGYESAMKDYYKKQVAQLKTLITMLIGPLSKGDRQKIMTICTIDVHARDVVAKMIAQKVDNAQAFLWLSQLRHRWDDEAKHCFANICDAQFLYSYEYLGNTPRLVITPLTDRCYITLTQSLHLTMSGAPAGPAGTGKTETTKDLGRALGIMVYVFNCSEQMDYKSCGNIYKGLAQTGAWGCFDEFNRISVEVLSVVAVQVKSIQDAIRDKKQRFSFLGEEISLDPSVGIFITMNPGYAGRTELPENLKALFRPCAMVVPDFELISEIMLVAEGFIEARLLARKFITLYRLCKELLSKQDHYDWGLRAIKSVLVVAGSLKRGDPDRPEDQVLMRSLRDFNIPKIVTDDMPVFMGLIGDLFPALDVPRKRDLDFEAVVRKAIVDLKLQAEDNFVLKVVQLEELLAVRHSVFVVGGAGTGKSQVLRSLHKTYQIMRRRPVWTDLNPKAVTNDELFGIINPATREWKDGLFSSIMRELAIISHDGPKWILLDGDIDPMWIESLNTVMDDNKVLTLASNERIPLNPTMRLLFEISHLRTATPATVSRAGILYINPADLGWNPPVSSWIDQREVQTERANLTILFDKYLPTCLDTLRTRFKKIIPVPEQSMIQMLCYLLECLLTKEDIPADCPKEIYELYFVFAAIWAFGSAVIQDQLVDYRAEFSKWWLTEFKTVKFPSQGTVFDYYIDPETKKFEPWAKLIPQFEFDPEMPLQACLVHTSETIRVCYFMERLMQWRRPVMLVGPAGSGKSVLVGAKLSSLNPEEYMVKNVPFNYYTTSAMLQAVLEKPLEKKAGRNYGPPGNRKLIYFIDDMNMPEVDAYGTVQPHTVIRQHLDYGHWYDRNKLSLKEIMNVQYISCMNPTAGSFTINPRLQRHFSVFALCFPGADALSSIYSTILTHHLKFGNFPTTLQKSIPPLINLAVTFHQKIATTFLPTAIKFHYIFNLRDFANIFQGILFSSVECVKSTQDLVKLYLHESSRVYRDKMVEEKDFNLFDKIQTEFLK</sequence>
<dbReference type="FunFam" id="3.40.50.300:FF:000682">
    <property type="entry name" value="Dynein axonemal heavy chain 17"/>
    <property type="match status" value="1"/>
</dbReference>
<dbReference type="PeptideAtlas" id="Q80U29"/>
<dbReference type="InterPro" id="IPR027417">
    <property type="entry name" value="P-loop_NTPase"/>
</dbReference>
<dbReference type="InterPro" id="IPR041466">
    <property type="entry name" value="Dynein_AAA5_ext"/>
</dbReference>
<keyword evidence="5" id="KW-0493">Microtubule</keyword>
<dbReference type="FunFam" id="1.20.120.1900:FF:000003">
    <property type="entry name" value="Gamma-tubulin complex component"/>
    <property type="match status" value="1"/>
</dbReference>
<dbReference type="SwissPalm" id="Q80U29"/>
<evidence type="ECO:0000313" key="12">
    <source>
        <dbReference type="EMBL" id="BAC65538.1"/>
    </source>
</evidence>
<evidence type="ECO:0000256" key="4">
    <source>
        <dbReference type="ARBA" id="ARBA00022490"/>
    </source>
</evidence>